<feature type="transmembrane region" description="Helical" evidence="1">
    <location>
        <begin position="93"/>
        <end position="115"/>
    </location>
</feature>
<dbReference type="EMBL" id="CAKMRJ010000001">
    <property type="protein sequence ID" value="CAH1415641.1"/>
    <property type="molecule type" value="Genomic_DNA"/>
</dbReference>
<keyword evidence="1" id="KW-0812">Transmembrane</keyword>
<keyword evidence="1" id="KW-0472">Membrane</keyword>
<proteinExistence type="predicted"/>
<comment type="caution">
    <text evidence="2">The sequence shown here is derived from an EMBL/GenBank/DDBJ whole genome shotgun (WGS) entry which is preliminary data.</text>
</comment>
<dbReference type="AlphaFoldDB" id="A0AAU9LLK4"/>
<reference evidence="2 3" key="1">
    <citation type="submission" date="2022-01" db="EMBL/GenBank/DDBJ databases">
        <authorList>
            <person name="Xiong W."/>
            <person name="Schranz E."/>
        </authorList>
    </citation>
    <scope>NUCLEOTIDE SEQUENCE [LARGE SCALE GENOMIC DNA]</scope>
</reference>
<evidence type="ECO:0000313" key="3">
    <source>
        <dbReference type="Proteomes" id="UP001157418"/>
    </source>
</evidence>
<evidence type="ECO:0000313" key="2">
    <source>
        <dbReference type="EMBL" id="CAH1415641.1"/>
    </source>
</evidence>
<dbReference type="Proteomes" id="UP001157418">
    <property type="component" value="Unassembled WGS sequence"/>
</dbReference>
<evidence type="ECO:0000256" key="1">
    <source>
        <dbReference type="SAM" id="Phobius"/>
    </source>
</evidence>
<accession>A0AAU9LLK4</accession>
<protein>
    <submittedName>
        <fullName evidence="2">Uncharacterized protein</fullName>
    </submittedName>
</protein>
<gene>
    <name evidence="2" type="ORF">LVIROSA_LOCUS3473</name>
</gene>
<name>A0AAU9LLK4_9ASTR</name>
<sequence length="123" mass="14119">MGCTELGHQGIGGLKSLHVIVMKSPLSPSPLHMKIWVENFEGVLTIRTKESDFFLWLDPPLPNNHYKETMWNFYVELEQANEAKECQRIMLKLLKVVVIMLLLLLVMVTLLGFMVHKVMVQIG</sequence>
<keyword evidence="3" id="KW-1185">Reference proteome</keyword>
<keyword evidence="1" id="KW-1133">Transmembrane helix</keyword>
<organism evidence="2 3">
    <name type="scientific">Lactuca virosa</name>
    <dbReference type="NCBI Taxonomy" id="75947"/>
    <lineage>
        <taxon>Eukaryota</taxon>
        <taxon>Viridiplantae</taxon>
        <taxon>Streptophyta</taxon>
        <taxon>Embryophyta</taxon>
        <taxon>Tracheophyta</taxon>
        <taxon>Spermatophyta</taxon>
        <taxon>Magnoliopsida</taxon>
        <taxon>eudicotyledons</taxon>
        <taxon>Gunneridae</taxon>
        <taxon>Pentapetalae</taxon>
        <taxon>asterids</taxon>
        <taxon>campanulids</taxon>
        <taxon>Asterales</taxon>
        <taxon>Asteraceae</taxon>
        <taxon>Cichorioideae</taxon>
        <taxon>Cichorieae</taxon>
        <taxon>Lactucinae</taxon>
        <taxon>Lactuca</taxon>
    </lineage>
</organism>